<feature type="compositionally biased region" description="Basic and acidic residues" evidence="2">
    <location>
        <begin position="948"/>
        <end position="962"/>
    </location>
</feature>
<feature type="region of interest" description="Disordered" evidence="2">
    <location>
        <begin position="910"/>
        <end position="962"/>
    </location>
</feature>
<feature type="compositionally biased region" description="Polar residues" evidence="2">
    <location>
        <begin position="912"/>
        <end position="929"/>
    </location>
</feature>
<dbReference type="InterPro" id="IPR057989">
    <property type="entry name" value="TPR_RPAP1/MINIYO-like"/>
</dbReference>
<organism evidence="5 6">
    <name type="scientific">Setaria digitata</name>
    <dbReference type="NCBI Taxonomy" id="48799"/>
    <lineage>
        <taxon>Eukaryota</taxon>
        <taxon>Metazoa</taxon>
        <taxon>Ecdysozoa</taxon>
        <taxon>Nematoda</taxon>
        <taxon>Chromadorea</taxon>
        <taxon>Rhabditida</taxon>
        <taxon>Spirurina</taxon>
        <taxon>Spiruromorpha</taxon>
        <taxon>Filarioidea</taxon>
        <taxon>Setariidae</taxon>
        <taxon>Setaria</taxon>
    </lineage>
</organism>
<protein>
    <submittedName>
        <fullName evidence="6">RNA polymerase II-associated protein 1 N-terminal domain-containing protein</fullName>
    </submittedName>
</protein>
<dbReference type="WBParaSite" id="sdigi.contig12.g1305.t1">
    <property type="protein sequence ID" value="sdigi.contig12.g1305.t1"/>
    <property type="gene ID" value="sdigi.contig12.g1305"/>
</dbReference>
<dbReference type="Proteomes" id="UP000887581">
    <property type="component" value="Unplaced"/>
</dbReference>
<evidence type="ECO:0000313" key="6">
    <source>
        <dbReference type="WBParaSite" id="sdigi.contig12.g1305.t1"/>
    </source>
</evidence>
<feature type="domain" description="RPAP1/MINIYO-like TPR repeats" evidence="4">
    <location>
        <begin position="442"/>
        <end position="644"/>
    </location>
</feature>
<feature type="coiled-coil region" evidence="1">
    <location>
        <begin position="223"/>
        <end position="273"/>
    </location>
</feature>
<dbReference type="InterPro" id="IPR013930">
    <property type="entry name" value="RPAP1_N"/>
</dbReference>
<dbReference type="Pfam" id="PF25766">
    <property type="entry name" value="TPR_RPAP1"/>
    <property type="match status" value="1"/>
</dbReference>
<evidence type="ECO:0000259" key="4">
    <source>
        <dbReference type="Pfam" id="PF25766"/>
    </source>
</evidence>
<dbReference type="AlphaFoldDB" id="A0A915PKS9"/>
<accession>A0A915PKS9</accession>
<evidence type="ECO:0000256" key="2">
    <source>
        <dbReference type="SAM" id="MobiDB-lite"/>
    </source>
</evidence>
<dbReference type="Pfam" id="PF08621">
    <property type="entry name" value="RPAP1_N"/>
    <property type="match status" value="1"/>
</dbReference>
<reference evidence="6" key="1">
    <citation type="submission" date="2022-11" db="UniProtKB">
        <authorList>
            <consortium name="WormBaseParasite"/>
        </authorList>
    </citation>
    <scope>IDENTIFICATION</scope>
</reference>
<feature type="compositionally biased region" description="Low complexity" evidence="2">
    <location>
        <begin position="930"/>
        <end position="947"/>
    </location>
</feature>
<dbReference type="InterPro" id="IPR039913">
    <property type="entry name" value="RPAP1/Rba50"/>
</dbReference>
<dbReference type="PANTHER" id="PTHR21483">
    <property type="entry name" value="RNA POLYMERASE II-ASSOCIATED PROTEIN 1"/>
    <property type="match status" value="1"/>
</dbReference>
<dbReference type="GO" id="GO:0006366">
    <property type="term" value="P:transcription by RNA polymerase II"/>
    <property type="evidence" value="ECO:0007669"/>
    <property type="project" value="InterPro"/>
</dbReference>
<evidence type="ECO:0000313" key="5">
    <source>
        <dbReference type="Proteomes" id="UP000887581"/>
    </source>
</evidence>
<sequence>MRHFLGGPLGVLVSFPRFHRGTSVLIQHNISLFRFQFESRFKMENMKLERPDAKDTEEDLLRMQEEMFKNKCKKQKISVISKYGKISDSNSFVEKGCKFDSLAGRFCLDLDALAEKETNVMELTVQEQNIGFLDNTDWPHDCSSSVGCEDYSKEDGFPDVLDLSGYYIGTNNGARNSPVDGRSFFAKEFDRIQGRIAGCCESETSISSVTKPLTNNIDREIELENLERIGKMSKQEIEKAKQEIMERFDPKILDFLRNRAKKKMEQRNAKEVEPIEMPRQTKKLAGIVNPMLSDVCVSPEQGVVDKIEQLEIFDLGENNRIYYKNSKTSTVNDLCLRLAADVAQMDMAAKCMRTILPRQQQNIIRLFDNLRTPPKYSEFSKILASLNYAGDDALLEKARANLNAIKGLYLEQRKDDDGNSSVQFAQDIDPLGNGAWMLSPIRKVLDVMQKDGKTAVQDLVIVRLTLFWTLLVMIERPTLYYAFSSPGEIYVRLAEIFMMGPEIFKDECVSQCLNRFLHAYLVPKAQSGLMRVTLKDSIANLDAFGPFYDDLLRHFEEFSLGDENFTLFILLGAYANQRFLDGLLMKCTVWSQERNIVRQMIMKKESGFGQLLHLYAAAIRNGVILKDRNELMYELALSELRYYTNLRMIKISNESDMESAKEYETLVCTLRQSLAGCLDFQLKELHFNSGLGEKYGIAIVLVVLRSGWSKRKKNSANLLKFSLMTKTMRSAMTSSARAASSGSSPTDSTSKCAATIKLRLLVSLLVMITMGTLCQLCQIICTSGNSTSKVAGLLVLFTAFFGHVWMSIHSCALTRARKAFFDESNVLETYQPRARTMGHLFCVHPLMYYYVIKPEPPTPAPTVKFSENIDDNKAKHSAEENAAFNALRDSHYANMFEYAMKMQKEMQAIEKGSNQSGTTNLSPTETSTQVSQSINEQSPSSGSSSDRNVSDKSSSENKEMSI</sequence>
<name>A0A915PKS9_9BILA</name>
<evidence type="ECO:0000256" key="1">
    <source>
        <dbReference type="SAM" id="Coils"/>
    </source>
</evidence>
<proteinExistence type="predicted"/>
<evidence type="ECO:0000259" key="3">
    <source>
        <dbReference type="Pfam" id="PF08621"/>
    </source>
</evidence>
<keyword evidence="1" id="KW-0175">Coiled coil</keyword>
<keyword evidence="5" id="KW-1185">Reference proteome</keyword>
<feature type="domain" description="RPAP1 N-terminal" evidence="3">
    <location>
        <begin position="220"/>
        <end position="263"/>
    </location>
</feature>
<dbReference type="PANTHER" id="PTHR21483:SF18">
    <property type="entry name" value="RNA POLYMERASE II-ASSOCIATED PROTEIN 1"/>
    <property type="match status" value="1"/>
</dbReference>